<dbReference type="AlphaFoldDB" id="A0A927FDW9"/>
<dbReference type="RefSeq" id="WP_191818018.1">
    <property type="nucleotide sequence ID" value="NZ_JACYFT010000001.1"/>
</dbReference>
<dbReference type="PANTHER" id="PTHR38664:SF1">
    <property type="entry name" value="SLR0058 PROTEIN"/>
    <property type="match status" value="1"/>
</dbReference>
<proteinExistence type="predicted"/>
<comment type="caution">
    <text evidence="3">The sequence shown here is derived from an EMBL/GenBank/DDBJ whole genome shotgun (WGS) entry which is preliminary data.</text>
</comment>
<keyword evidence="1" id="KW-0175">Coiled coil</keyword>
<keyword evidence="4" id="KW-1185">Reference proteome</keyword>
<evidence type="ECO:0000256" key="1">
    <source>
        <dbReference type="SAM" id="Coils"/>
    </source>
</evidence>
<feature type="compositionally biased region" description="Polar residues" evidence="2">
    <location>
        <begin position="11"/>
        <end position="20"/>
    </location>
</feature>
<feature type="region of interest" description="Disordered" evidence="2">
    <location>
        <begin position="125"/>
        <end position="167"/>
    </location>
</feature>
<dbReference type="Pfam" id="PF05597">
    <property type="entry name" value="Phasin"/>
    <property type="match status" value="1"/>
</dbReference>
<dbReference type="PANTHER" id="PTHR38664">
    <property type="entry name" value="SLR0058 PROTEIN"/>
    <property type="match status" value="1"/>
</dbReference>
<feature type="compositionally biased region" description="Low complexity" evidence="2">
    <location>
        <begin position="128"/>
        <end position="147"/>
    </location>
</feature>
<name>A0A927FDW9_9BURK</name>
<organism evidence="3 4">
    <name type="scientific">Limnohabitans radicicola</name>
    <dbReference type="NCBI Taxonomy" id="2771427"/>
    <lineage>
        <taxon>Bacteria</taxon>
        <taxon>Pseudomonadati</taxon>
        <taxon>Pseudomonadota</taxon>
        <taxon>Betaproteobacteria</taxon>
        <taxon>Burkholderiales</taxon>
        <taxon>Comamonadaceae</taxon>
        <taxon>Limnohabitans</taxon>
    </lineage>
</organism>
<protein>
    <submittedName>
        <fullName evidence="3">Phasin family protein</fullName>
    </submittedName>
</protein>
<feature type="coiled-coil region" evidence="1">
    <location>
        <begin position="49"/>
        <end position="76"/>
    </location>
</feature>
<sequence>MAKSPHKPSETADTPQTPSNEVWLAGLGALAQVQAQGSKAFEKLVGEGLAFQRKSQEQAQQRLQEATARLTDLAQDFGQQASVRVDKLEHLFEERVAKALHRLGMPTLQDLQVLQARIHALEEQLSQTRAAQPAAAKTAPAKTAASKTARKAPAKKAASPVRKKARG</sequence>
<dbReference type="EMBL" id="JACYFT010000001">
    <property type="protein sequence ID" value="MBD8049559.1"/>
    <property type="molecule type" value="Genomic_DNA"/>
</dbReference>
<dbReference type="Proteomes" id="UP000647424">
    <property type="component" value="Unassembled WGS sequence"/>
</dbReference>
<dbReference type="InterPro" id="IPR008769">
    <property type="entry name" value="PhaF_PhaI"/>
</dbReference>
<evidence type="ECO:0000313" key="4">
    <source>
        <dbReference type="Proteomes" id="UP000647424"/>
    </source>
</evidence>
<feature type="region of interest" description="Disordered" evidence="2">
    <location>
        <begin position="1"/>
        <end position="20"/>
    </location>
</feature>
<evidence type="ECO:0000313" key="3">
    <source>
        <dbReference type="EMBL" id="MBD8049559.1"/>
    </source>
</evidence>
<evidence type="ECO:0000256" key="2">
    <source>
        <dbReference type="SAM" id="MobiDB-lite"/>
    </source>
</evidence>
<reference evidence="3 4" key="1">
    <citation type="submission" date="2020-09" db="EMBL/GenBank/DDBJ databases">
        <title>Genome seq and assembly of Limnohabitants sp.</title>
        <authorList>
            <person name="Chhetri G."/>
        </authorList>
    </citation>
    <scope>NUCLEOTIDE SEQUENCE [LARGE SCALE GENOMIC DNA]</scope>
    <source>
        <strain evidence="3 4">JUR4</strain>
    </source>
</reference>
<gene>
    <name evidence="3" type="ORF">IC609_03310</name>
</gene>
<accession>A0A927FDW9</accession>